<accession>A0A8X6NSF4</accession>
<sequence length="89" mass="9945">MLFQEKHPWVTSDWAIVNDGHKISPGPCFGRKLPDGTSVTVRISRKLLCLNSTSCLTIDRAAPLWCIRLSVIMFSRAVVCFAQGRVARN</sequence>
<evidence type="ECO:0000313" key="1">
    <source>
        <dbReference type="EMBL" id="GFT28763.1"/>
    </source>
</evidence>
<evidence type="ECO:0000313" key="2">
    <source>
        <dbReference type="Proteomes" id="UP000887013"/>
    </source>
</evidence>
<organism evidence="1 2">
    <name type="scientific">Nephila pilipes</name>
    <name type="common">Giant wood spider</name>
    <name type="synonym">Nephila maculata</name>
    <dbReference type="NCBI Taxonomy" id="299642"/>
    <lineage>
        <taxon>Eukaryota</taxon>
        <taxon>Metazoa</taxon>
        <taxon>Ecdysozoa</taxon>
        <taxon>Arthropoda</taxon>
        <taxon>Chelicerata</taxon>
        <taxon>Arachnida</taxon>
        <taxon>Araneae</taxon>
        <taxon>Araneomorphae</taxon>
        <taxon>Entelegynae</taxon>
        <taxon>Araneoidea</taxon>
        <taxon>Nephilidae</taxon>
        <taxon>Nephila</taxon>
    </lineage>
</organism>
<keyword evidence="2" id="KW-1185">Reference proteome</keyword>
<reference evidence="1" key="1">
    <citation type="submission" date="2020-08" db="EMBL/GenBank/DDBJ databases">
        <title>Multicomponent nature underlies the extraordinary mechanical properties of spider dragline silk.</title>
        <authorList>
            <person name="Kono N."/>
            <person name="Nakamura H."/>
            <person name="Mori M."/>
            <person name="Yoshida Y."/>
            <person name="Ohtoshi R."/>
            <person name="Malay A.D."/>
            <person name="Moran D.A.P."/>
            <person name="Tomita M."/>
            <person name="Numata K."/>
            <person name="Arakawa K."/>
        </authorList>
    </citation>
    <scope>NUCLEOTIDE SEQUENCE</scope>
</reference>
<gene>
    <name evidence="1" type="ORF">NPIL_227401</name>
</gene>
<dbReference type="AlphaFoldDB" id="A0A8X6NSF4"/>
<dbReference type="Proteomes" id="UP000887013">
    <property type="component" value="Unassembled WGS sequence"/>
</dbReference>
<dbReference type="EMBL" id="BMAW01107335">
    <property type="protein sequence ID" value="GFT28763.1"/>
    <property type="molecule type" value="Genomic_DNA"/>
</dbReference>
<proteinExistence type="predicted"/>
<name>A0A8X6NSF4_NEPPI</name>
<protein>
    <submittedName>
        <fullName evidence="1">Uncharacterized protein</fullName>
    </submittedName>
</protein>
<comment type="caution">
    <text evidence="1">The sequence shown here is derived from an EMBL/GenBank/DDBJ whole genome shotgun (WGS) entry which is preliminary data.</text>
</comment>